<organism evidence="1 2">
    <name type="scientific">Variovorax paradoxus</name>
    <dbReference type="NCBI Taxonomy" id="34073"/>
    <lineage>
        <taxon>Bacteria</taxon>
        <taxon>Pseudomonadati</taxon>
        <taxon>Pseudomonadota</taxon>
        <taxon>Betaproteobacteria</taxon>
        <taxon>Burkholderiales</taxon>
        <taxon>Comamonadaceae</taxon>
        <taxon>Variovorax</taxon>
    </lineage>
</organism>
<dbReference type="EMBL" id="CP045644">
    <property type="protein sequence ID" value="QFZ83581.1"/>
    <property type="molecule type" value="Genomic_DNA"/>
</dbReference>
<proteinExistence type="predicted"/>
<evidence type="ECO:0000313" key="1">
    <source>
        <dbReference type="EMBL" id="QFZ83581.1"/>
    </source>
</evidence>
<gene>
    <name evidence="1" type="ORF">GFK26_12860</name>
</gene>
<sequence length="85" mass="8590">MSTLHLPALARRLGAALSGAIEQQAVQGRAHFTIDRALGGADDAPPTVSTGVQTVQVLATNAAGRTATVMANVFVQPAGARVAAR</sequence>
<protein>
    <submittedName>
        <fullName evidence="1">Uncharacterized protein</fullName>
    </submittedName>
</protein>
<dbReference type="AlphaFoldDB" id="A0A5Q0M1Y1"/>
<reference evidence="1 2" key="1">
    <citation type="submission" date="2019-10" db="EMBL/GenBank/DDBJ databases">
        <title>Complete genome sequence of Variovorax paradoxus 5C-2.</title>
        <authorList>
            <person name="Gogoleva N.E."/>
            <person name="Balkin A.S."/>
        </authorList>
    </citation>
    <scope>NUCLEOTIDE SEQUENCE [LARGE SCALE GENOMIC DNA]</scope>
    <source>
        <strain evidence="1 2">5C-2</strain>
    </source>
</reference>
<dbReference type="RefSeq" id="WP_153282291.1">
    <property type="nucleotide sequence ID" value="NZ_CP045644.1"/>
</dbReference>
<accession>A0A5Q0M1Y1</accession>
<evidence type="ECO:0000313" key="2">
    <source>
        <dbReference type="Proteomes" id="UP000326780"/>
    </source>
</evidence>
<dbReference type="Proteomes" id="UP000326780">
    <property type="component" value="Chromosome"/>
</dbReference>
<name>A0A5Q0M1Y1_VARPD</name>